<dbReference type="EMBL" id="BK016146">
    <property type="protein sequence ID" value="DAF98347.1"/>
    <property type="molecule type" value="Genomic_DNA"/>
</dbReference>
<dbReference type="CDD" id="cd02947">
    <property type="entry name" value="TRX_family"/>
    <property type="match status" value="1"/>
</dbReference>
<dbReference type="InterPro" id="IPR013766">
    <property type="entry name" value="Thioredoxin_domain"/>
</dbReference>
<sequence>MIELTDRTIDEFISADKALVLLSASWCGHCAAAMEDMRKFEAETDISCGWVNVQQNRKTLIEYFGRGIPDFLLFKKGHVVKRARGTGDLMDVFGDLIITPERR</sequence>
<evidence type="ECO:0000313" key="2">
    <source>
        <dbReference type="EMBL" id="DAF98347.1"/>
    </source>
</evidence>
<evidence type="ECO:0000259" key="1">
    <source>
        <dbReference type="Pfam" id="PF00085"/>
    </source>
</evidence>
<dbReference type="Pfam" id="PF00085">
    <property type="entry name" value="Thioredoxin"/>
    <property type="match status" value="1"/>
</dbReference>
<organism evidence="2">
    <name type="scientific">Siphoviridae sp. ctnNB1</name>
    <dbReference type="NCBI Taxonomy" id="2825660"/>
    <lineage>
        <taxon>Viruses</taxon>
        <taxon>Duplodnaviria</taxon>
        <taxon>Heunggongvirae</taxon>
        <taxon>Uroviricota</taxon>
        <taxon>Caudoviricetes</taxon>
    </lineage>
</organism>
<dbReference type="InterPro" id="IPR036249">
    <property type="entry name" value="Thioredoxin-like_sf"/>
</dbReference>
<protein>
    <submittedName>
        <fullName evidence="2">TRX family protein</fullName>
    </submittedName>
</protein>
<accession>A0A8S5UV71</accession>
<reference evidence="2" key="1">
    <citation type="journal article" date="2021" name="Proc. Natl. Acad. Sci. U.S.A.">
        <title>A Catalog of Tens of Thousands of Viruses from Human Metagenomes Reveals Hidden Associations with Chronic Diseases.</title>
        <authorList>
            <person name="Tisza M.J."/>
            <person name="Buck C.B."/>
        </authorList>
    </citation>
    <scope>NUCLEOTIDE SEQUENCE</scope>
    <source>
        <strain evidence="2">CtnNB1</strain>
    </source>
</reference>
<dbReference type="Gene3D" id="3.40.30.10">
    <property type="entry name" value="Glutaredoxin"/>
    <property type="match status" value="1"/>
</dbReference>
<name>A0A8S5UV71_9CAUD</name>
<proteinExistence type="predicted"/>
<dbReference type="SUPFAM" id="SSF52833">
    <property type="entry name" value="Thioredoxin-like"/>
    <property type="match status" value="1"/>
</dbReference>
<feature type="domain" description="Thioredoxin" evidence="1">
    <location>
        <begin position="2"/>
        <end position="88"/>
    </location>
</feature>